<dbReference type="PANTHER" id="PTHR10127">
    <property type="entry name" value="DISCOIDIN, CUB, EGF, LAMININ , AND ZINC METALLOPROTEASE DOMAIN CONTAINING"/>
    <property type="match status" value="1"/>
</dbReference>
<dbReference type="InterPro" id="IPR000742">
    <property type="entry name" value="EGF"/>
</dbReference>
<reference evidence="10" key="1">
    <citation type="submission" date="2017-02" db="UniProtKB">
        <authorList>
            <consortium name="WormBaseParasite"/>
        </authorList>
    </citation>
    <scope>IDENTIFICATION</scope>
</reference>
<keyword evidence="1" id="KW-0245">EGF-like domain</keyword>
<evidence type="ECO:0000259" key="8">
    <source>
        <dbReference type="PROSITE" id="PS51864"/>
    </source>
</evidence>
<dbReference type="SUPFAM" id="SSF55486">
    <property type="entry name" value="Metalloproteases ('zincins'), catalytic domain"/>
    <property type="match status" value="1"/>
</dbReference>
<dbReference type="SUPFAM" id="SSF49854">
    <property type="entry name" value="Spermadhesin, CUB domain"/>
    <property type="match status" value="1"/>
</dbReference>
<accession>A0A0N4ZGS2</accession>
<name>A0A0N4ZGS2_PARTI</name>
<dbReference type="AlphaFoldDB" id="A0A0N4ZGS2"/>
<evidence type="ECO:0000313" key="10">
    <source>
        <dbReference type="WBParaSite" id="PTRK_0000703800.1"/>
    </source>
</evidence>
<dbReference type="GO" id="GO:0004222">
    <property type="term" value="F:metalloendopeptidase activity"/>
    <property type="evidence" value="ECO:0007669"/>
    <property type="project" value="InterPro"/>
</dbReference>
<evidence type="ECO:0000256" key="6">
    <source>
        <dbReference type="ARBA" id="ARBA00023049"/>
    </source>
</evidence>
<evidence type="ECO:0000256" key="1">
    <source>
        <dbReference type="ARBA" id="ARBA00022536"/>
    </source>
</evidence>
<evidence type="ECO:0000256" key="3">
    <source>
        <dbReference type="ARBA" id="ARBA00022723"/>
    </source>
</evidence>
<dbReference type="PROSITE" id="PS01186">
    <property type="entry name" value="EGF_2"/>
    <property type="match status" value="1"/>
</dbReference>
<dbReference type="PROSITE" id="PS51864">
    <property type="entry name" value="ASTACIN"/>
    <property type="match status" value="1"/>
</dbReference>
<feature type="domain" description="Peptidase M12A" evidence="8">
    <location>
        <begin position="1"/>
        <end position="152"/>
    </location>
</feature>
<evidence type="ECO:0000256" key="2">
    <source>
        <dbReference type="ARBA" id="ARBA00022670"/>
    </source>
</evidence>
<dbReference type="InterPro" id="IPR035914">
    <property type="entry name" value="Sperma_CUB_dom_sf"/>
</dbReference>
<evidence type="ECO:0000256" key="7">
    <source>
        <dbReference type="PROSITE-ProRule" id="PRU01211"/>
    </source>
</evidence>
<keyword evidence="5" id="KW-0862">Zinc</keyword>
<dbReference type="Proteomes" id="UP000038045">
    <property type="component" value="Unplaced"/>
</dbReference>
<keyword evidence="4" id="KW-0378">Hydrolase</keyword>
<dbReference type="GO" id="GO:0006508">
    <property type="term" value="P:proteolysis"/>
    <property type="evidence" value="ECO:0007669"/>
    <property type="project" value="UniProtKB-KW"/>
</dbReference>
<organism evidence="9 10">
    <name type="scientific">Parastrongyloides trichosuri</name>
    <name type="common">Possum-specific nematode worm</name>
    <dbReference type="NCBI Taxonomy" id="131310"/>
    <lineage>
        <taxon>Eukaryota</taxon>
        <taxon>Metazoa</taxon>
        <taxon>Ecdysozoa</taxon>
        <taxon>Nematoda</taxon>
        <taxon>Chromadorea</taxon>
        <taxon>Rhabditida</taxon>
        <taxon>Tylenchina</taxon>
        <taxon>Panagrolaimomorpha</taxon>
        <taxon>Strongyloidoidea</taxon>
        <taxon>Strongyloididae</taxon>
        <taxon>Parastrongyloides</taxon>
    </lineage>
</organism>
<dbReference type="GO" id="GO:0046872">
    <property type="term" value="F:metal ion binding"/>
    <property type="evidence" value="ECO:0007669"/>
    <property type="project" value="UniProtKB-KW"/>
</dbReference>
<evidence type="ECO:0000256" key="4">
    <source>
        <dbReference type="ARBA" id="ARBA00022801"/>
    </source>
</evidence>
<keyword evidence="2" id="KW-0645">Protease</keyword>
<protein>
    <submittedName>
        <fullName evidence="10">Astacin domain-containing protein</fullName>
    </submittedName>
</protein>
<keyword evidence="6" id="KW-0482">Metalloprotease</keyword>
<dbReference type="InterPro" id="IPR001506">
    <property type="entry name" value="Peptidase_M12A"/>
</dbReference>
<proteinExistence type="predicted"/>
<dbReference type="WBParaSite" id="PTRK_0000703800.1">
    <property type="protein sequence ID" value="PTRK_0000703800.1"/>
    <property type="gene ID" value="PTRK_0000703800"/>
</dbReference>
<dbReference type="InterPro" id="IPR024079">
    <property type="entry name" value="MetalloPept_cat_dom_sf"/>
</dbReference>
<comment type="caution">
    <text evidence="7">Lacks conserved residue(s) required for the propagation of feature annotation.</text>
</comment>
<dbReference type="PANTHER" id="PTHR10127:SF780">
    <property type="entry name" value="METALLOENDOPEPTIDASE"/>
    <property type="match status" value="1"/>
</dbReference>
<keyword evidence="3" id="KW-0479">Metal-binding</keyword>
<evidence type="ECO:0000313" key="9">
    <source>
        <dbReference type="Proteomes" id="UP000038045"/>
    </source>
</evidence>
<sequence length="335" mass="38305">MKFKLKNGSYNDIIIDVTKNLTTIQLIDKCSINDTCIRYFLGLALGMIPQVNRGERDIYVHVNYSNINSTDVPRFNNLSSLLFKEEQYDFDYGSFFNINPYYFSNNTEKTYTSRNSSLYDRMLGQKIDYSFGDRRTLCNYYNIKTVPKLTCQNGGFYNPNTSECICPDGYITNDCSKLQEMKNCGNHTHNATEEKGYIFACGNKTCYYEITSLNNKSIEIEFLSVNTKNVTPCVPHHGLELRYGVDKGTTGLSLCGLYNETISLASFSSKVFIGYNGGPNDYFLMSYKINNTNEQNEIQNTNRIRITKYDDEIKDINFDCQALFEAGLLSNSNSQ</sequence>
<dbReference type="Pfam" id="PF01400">
    <property type="entry name" value="Astacin"/>
    <property type="match status" value="1"/>
</dbReference>
<dbReference type="STRING" id="131310.A0A0N4ZGS2"/>
<evidence type="ECO:0000256" key="5">
    <source>
        <dbReference type="ARBA" id="ARBA00022833"/>
    </source>
</evidence>
<keyword evidence="9" id="KW-1185">Reference proteome</keyword>
<dbReference type="Gene3D" id="3.40.390.10">
    <property type="entry name" value="Collagenase (Catalytic Domain)"/>
    <property type="match status" value="1"/>
</dbReference>